<dbReference type="InterPro" id="IPR003774">
    <property type="entry name" value="AlgH-like"/>
</dbReference>
<organism evidence="3 4">
    <name type="scientific">Oligella urethralis DNF00040</name>
    <dbReference type="NCBI Taxonomy" id="1401065"/>
    <lineage>
        <taxon>Bacteria</taxon>
        <taxon>Pseudomonadati</taxon>
        <taxon>Pseudomonadota</taxon>
        <taxon>Betaproteobacteria</taxon>
        <taxon>Burkholderiales</taxon>
        <taxon>Alcaligenaceae</taxon>
        <taxon>Oligella</taxon>
    </lineage>
</organism>
<evidence type="ECO:0000256" key="1">
    <source>
        <dbReference type="ARBA" id="ARBA00009600"/>
    </source>
</evidence>
<evidence type="ECO:0000256" key="2">
    <source>
        <dbReference type="HAMAP-Rule" id="MF_00758"/>
    </source>
</evidence>
<dbReference type="Proteomes" id="UP000029629">
    <property type="component" value="Unassembled WGS sequence"/>
</dbReference>
<dbReference type="RefSeq" id="WP_036558168.1">
    <property type="nucleotide sequence ID" value="NZ_JRNI01000014.1"/>
</dbReference>
<dbReference type="SUPFAM" id="SSF143456">
    <property type="entry name" value="VC0467-like"/>
    <property type="match status" value="1"/>
</dbReference>
<protein>
    <recommendedName>
        <fullName evidence="2">UPF0301 protein HMPREF2130_03590</fullName>
    </recommendedName>
</protein>
<evidence type="ECO:0000313" key="3">
    <source>
        <dbReference type="EMBL" id="KGF31400.1"/>
    </source>
</evidence>
<comment type="caution">
    <text evidence="3">The sequence shown here is derived from an EMBL/GenBank/DDBJ whole genome shotgun (WGS) entry which is preliminary data.</text>
</comment>
<evidence type="ECO:0000313" key="4">
    <source>
        <dbReference type="Proteomes" id="UP000029629"/>
    </source>
</evidence>
<dbReference type="eggNOG" id="COG1678">
    <property type="taxonomic scope" value="Bacteria"/>
</dbReference>
<comment type="similarity">
    <text evidence="1 2">Belongs to the UPF0301 (AlgH) family.</text>
</comment>
<proteinExistence type="inferred from homology"/>
<gene>
    <name evidence="3" type="ORF">HMPREF2130_03590</name>
</gene>
<dbReference type="OrthoDB" id="9807486at2"/>
<dbReference type="Pfam" id="PF02622">
    <property type="entry name" value="DUF179"/>
    <property type="match status" value="1"/>
</dbReference>
<keyword evidence="4" id="KW-1185">Reference proteome</keyword>
<dbReference type="PANTHER" id="PTHR30327:SF1">
    <property type="entry name" value="UPF0301 PROTEIN YQGE"/>
    <property type="match status" value="1"/>
</dbReference>
<sequence length="204" mass="22578">MGSFDKQHSSSDERNVEHFTDLSGQFLLAMPGVDSDLFNGTVIYLFEHSPEGAGGVIVNRATDIELSDLVERFELEAPADYVNKTIFFGGPVQPMRGFVLHPPLKTADDDGTTSHKDELLQISNSSDMLQDYLLGKGPEDVFICFGYAGWDEGQLERELRENVWLTVPADHDLIFKRPPYDCYQAALASLGIDISHLSTQAGHA</sequence>
<accession>A0A095Z9F9</accession>
<dbReference type="GO" id="GO:0005829">
    <property type="term" value="C:cytosol"/>
    <property type="evidence" value="ECO:0007669"/>
    <property type="project" value="TreeGrafter"/>
</dbReference>
<dbReference type="HAMAP" id="MF_00758">
    <property type="entry name" value="UPF0301"/>
    <property type="match status" value="1"/>
</dbReference>
<dbReference type="EMBL" id="JRNI01000014">
    <property type="protein sequence ID" value="KGF31400.1"/>
    <property type="molecule type" value="Genomic_DNA"/>
</dbReference>
<name>A0A095Z9F9_9BURK</name>
<dbReference type="AlphaFoldDB" id="A0A095Z9F9"/>
<dbReference type="Gene3D" id="3.40.1740.10">
    <property type="entry name" value="VC0467-like"/>
    <property type="match status" value="1"/>
</dbReference>
<dbReference type="PANTHER" id="PTHR30327">
    <property type="entry name" value="UNCHARACTERIZED PROTEIN YQGE"/>
    <property type="match status" value="1"/>
</dbReference>
<reference evidence="3 4" key="1">
    <citation type="submission" date="2014-07" db="EMBL/GenBank/DDBJ databases">
        <authorList>
            <person name="McCorrison J."/>
            <person name="Sanka R."/>
            <person name="Torralba M."/>
            <person name="Gillis M."/>
            <person name="Haft D.H."/>
            <person name="Methe B."/>
            <person name="Sutton G."/>
            <person name="Nelson K.E."/>
        </authorList>
    </citation>
    <scope>NUCLEOTIDE SEQUENCE [LARGE SCALE GENOMIC DNA]</scope>
    <source>
        <strain evidence="3 4">DNF00040</strain>
    </source>
</reference>